<sequence>MLNSFIIRNAHINDFVDISKIRKMPGVIEYILALDNESPEKIKNKIKAIQDANEIGKVVEINGTVIAVAILNKLSGKRSHCANITIMVNPNFHSMGIGSALMVKLLEYCNDTFKVKKVELSVFNNNKKAIRLYKKYGFSIEGIKRQSVLINGKFEDEIFMAKFLY</sequence>
<keyword evidence="1" id="KW-0614">Plasmid</keyword>
<dbReference type="EMBL" id="CP051755">
    <property type="protein sequence ID" value="QPJ86614.1"/>
    <property type="molecule type" value="Genomic_DNA"/>
</dbReference>
<dbReference type="Proteomes" id="UP000594603">
    <property type="component" value="Plasmid p1"/>
</dbReference>
<accession>A0ACD1BGT4</accession>
<keyword evidence="2" id="KW-1185">Reference proteome</keyword>
<protein>
    <submittedName>
        <fullName evidence="1">GNAT family N-acetyltransferase</fullName>
    </submittedName>
</protein>
<evidence type="ECO:0000313" key="2">
    <source>
        <dbReference type="Proteomes" id="UP000594603"/>
    </source>
</evidence>
<reference evidence="1" key="1">
    <citation type="submission" date="2020-04" db="EMBL/GenBank/DDBJ databases">
        <title>A novel bacterium ('Candidatus Sarcina troglodytae' sp. nov.) linked to a protracted, uniformly lethal epizootic among sanctuary western chimpanzees (Pan troglodytes verus) in Sierra Leone.</title>
        <authorList>
            <person name="Owens L.A."/>
            <person name="Colitti B."/>
            <person name="Hirji I."/>
            <person name="Pizaro A."/>
            <person name="Jaffe J.E."/>
            <person name="Moittie S."/>
            <person name="Bishop-Lilly K.A."/>
            <person name="Estrella L.A."/>
            <person name="Voegtly L.J."/>
            <person name="Kuhn J.H."/>
            <person name="Suen G."/>
            <person name="Deblois C.L."/>
            <person name="Dunn C."/>
            <person name="Juan-Salles C."/>
            <person name="Goldberg T.L."/>
        </authorList>
    </citation>
    <scope>NUCLEOTIDE SEQUENCE</scope>
    <source>
        <strain evidence="1">JB2</strain>
    </source>
</reference>
<gene>
    <name evidence="1" type="ORF">HH195_11645</name>
</gene>
<name>A0ACD1BGT4_9CLOT</name>
<proteinExistence type="predicted"/>
<evidence type="ECO:0000313" key="1">
    <source>
        <dbReference type="EMBL" id="QPJ86614.1"/>
    </source>
</evidence>
<organism evidence="1 2">
    <name type="scientific">Candidatus Sarcina troglodytae</name>
    <dbReference type="NCBI Taxonomy" id="2726954"/>
    <lineage>
        <taxon>Bacteria</taxon>
        <taxon>Bacillati</taxon>
        <taxon>Bacillota</taxon>
        <taxon>Clostridia</taxon>
        <taxon>Eubacteriales</taxon>
        <taxon>Clostridiaceae</taxon>
        <taxon>Sarcina</taxon>
    </lineage>
</organism>
<geneLocation type="plasmid" evidence="1 2">
    <name>p1</name>
</geneLocation>